<organism evidence="15 16">
    <name type="scientific">Daphnia galeata</name>
    <dbReference type="NCBI Taxonomy" id="27404"/>
    <lineage>
        <taxon>Eukaryota</taxon>
        <taxon>Metazoa</taxon>
        <taxon>Ecdysozoa</taxon>
        <taxon>Arthropoda</taxon>
        <taxon>Crustacea</taxon>
        <taxon>Branchiopoda</taxon>
        <taxon>Diplostraca</taxon>
        <taxon>Cladocera</taxon>
        <taxon>Anomopoda</taxon>
        <taxon>Daphniidae</taxon>
        <taxon>Daphnia</taxon>
    </lineage>
</organism>
<dbReference type="InterPro" id="IPR038577">
    <property type="entry name" value="GT10-like_C_sf"/>
</dbReference>
<evidence type="ECO:0000256" key="8">
    <source>
        <dbReference type="ARBA" id="ARBA00022989"/>
    </source>
</evidence>
<dbReference type="GO" id="GO:0032580">
    <property type="term" value="C:Golgi cisterna membrane"/>
    <property type="evidence" value="ECO:0007669"/>
    <property type="project" value="UniProtKB-SubCell"/>
</dbReference>
<evidence type="ECO:0000256" key="7">
    <source>
        <dbReference type="ARBA" id="ARBA00022968"/>
    </source>
</evidence>
<dbReference type="Pfam" id="PF17039">
    <property type="entry name" value="Glyco_tran_10_N"/>
    <property type="match status" value="1"/>
</dbReference>
<keyword evidence="10 12" id="KW-0472">Membrane</keyword>
<gene>
    <name evidence="15" type="ORF">DGAL_LOCUS12454</name>
</gene>
<sequence>MFDIQRHKATCMILISAVLFVWQFYLVKQSYIIDNTLSVAEKFPTEAQTHLNSTEIKGKKANTNEMVGSIANPIALKTNQERYELMAKYEQERLSDVAPTFKRILFWNEAYGNKEYGIGFGRDALRKWDCPVWQCETLENRTDMQDYDAVVFHLRTWTRYDLPQRRSPHQRYVAWLMESAAWREYLDTSPMANYFNWTMTYRWDSDMVGPYGYVKPIGNAPIHPNKSQMKEYLSNSKVNYADGKTKMATWFVSNCKSKSKRNELVKELQKHINVDVYGGCGTMNCPRNKEDNCREMAAKTYKFYMSLENSLCQDYITEKFFAMLDYRILPIVYGVHDHYDKIAPSHSFINAAKFENMKQLADYLILLDKNDTLYNEYFWWKPHFEVRYTQKDKNKSMCHLCAALHNTTLPTKIYRDMTDWWENQSNCVSSPPIS</sequence>
<comment type="caution">
    <text evidence="15">The sequence shown here is derived from an EMBL/GenBank/DDBJ whole genome shotgun (WGS) entry which is preliminary data.</text>
</comment>
<evidence type="ECO:0000256" key="6">
    <source>
        <dbReference type="ARBA" id="ARBA00022692"/>
    </source>
</evidence>
<accession>A0A8J2RXA6</accession>
<keyword evidence="5 12" id="KW-0808">Transferase</keyword>
<keyword evidence="6 12" id="KW-0812">Transmembrane</keyword>
<comment type="subcellular location">
    <subcellularLocation>
        <location evidence="1 12">Golgi apparatus</location>
        <location evidence="1 12">Golgi stack membrane</location>
        <topology evidence="1 12">Single-pass type II membrane protein</topology>
    </subcellularLocation>
</comment>
<evidence type="ECO:0000259" key="14">
    <source>
        <dbReference type="Pfam" id="PF17039"/>
    </source>
</evidence>
<keyword evidence="8 12" id="KW-1133">Transmembrane helix</keyword>
<dbReference type="PANTHER" id="PTHR48438">
    <property type="entry name" value="ALPHA-(1,3)-FUCOSYLTRANSFERASE C-RELATED"/>
    <property type="match status" value="1"/>
</dbReference>
<comment type="similarity">
    <text evidence="3 12">Belongs to the glycosyltransferase 10 family.</text>
</comment>
<dbReference type="EMBL" id="CAKKLH010000290">
    <property type="protein sequence ID" value="CAH0108994.1"/>
    <property type="molecule type" value="Genomic_DNA"/>
</dbReference>
<feature type="domain" description="Fucosyltransferase N-terminal" evidence="14">
    <location>
        <begin position="102"/>
        <end position="212"/>
    </location>
</feature>
<evidence type="ECO:0000256" key="2">
    <source>
        <dbReference type="ARBA" id="ARBA00004922"/>
    </source>
</evidence>
<keyword evidence="16" id="KW-1185">Reference proteome</keyword>
<keyword evidence="9 12" id="KW-0333">Golgi apparatus</keyword>
<keyword evidence="4 12" id="KW-0328">Glycosyltransferase</keyword>
<feature type="domain" description="Fucosyltransferase C-terminal" evidence="13">
    <location>
        <begin position="243"/>
        <end position="420"/>
    </location>
</feature>
<evidence type="ECO:0000313" key="16">
    <source>
        <dbReference type="Proteomes" id="UP000789390"/>
    </source>
</evidence>
<evidence type="ECO:0000259" key="13">
    <source>
        <dbReference type="Pfam" id="PF00852"/>
    </source>
</evidence>
<dbReference type="GO" id="GO:0008417">
    <property type="term" value="F:fucosyltransferase activity"/>
    <property type="evidence" value="ECO:0007669"/>
    <property type="project" value="InterPro"/>
</dbReference>
<reference evidence="15" key="1">
    <citation type="submission" date="2021-11" db="EMBL/GenBank/DDBJ databases">
        <authorList>
            <person name="Schell T."/>
        </authorList>
    </citation>
    <scope>NUCLEOTIDE SEQUENCE</scope>
    <source>
        <strain evidence="15">M5</strain>
    </source>
</reference>
<keyword evidence="11" id="KW-0325">Glycoprotein</keyword>
<dbReference type="InterPro" id="IPR031481">
    <property type="entry name" value="Glyco_tran_10_N"/>
</dbReference>
<dbReference type="Pfam" id="PF00852">
    <property type="entry name" value="Glyco_transf_10"/>
    <property type="match status" value="1"/>
</dbReference>
<evidence type="ECO:0000256" key="9">
    <source>
        <dbReference type="ARBA" id="ARBA00023034"/>
    </source>
</evidence>
<dbReference type="InterPro" id="IPR001503">
    <property type="entry name" value="Glyco_trans_10"/>
</dbReference>
<evidence type="ECO:0000256" key="10">
    <source>
        <dbReference type="ARBA" id="ARBA00023136"/>
    </source>
</evidence>
<dbReference type="UniPathway" id="UPA00378"/>
<dbReference type="FunFam" id="3.40.50.11660:FF:000004">
    <property type="entry name" value="Glycoprotein 3-alpha-L-fucosyltransferase A"/>
    <property type="match status" value="1"/>
</dbReference>
<dbReference type="Proteomes" id="UP000789390">
    <property type="component" value="Unassembled WGS sequence"/>
</dbReference>
<protein>
    <recommendedName>
        <fullName evidence="12">Fucosyltransferase</fullName>
        <ecNumber evidence="12">2.4.1.-</ecNumber>
    </recommendedName>
</protein>
<dbReference type="Gene3D" id="3.40.50.11660">
    <property type="entry name" value="Glycosyl transferase family 10, C-terminal domain"/>
    <property type="match status" value="1"/>
</dbReference>
<evidence type="ECO:0000256" key="3">
    <source>
        <dbReference type="ARBA" id="ARBA00008919"/>
    </source>
</evidence>
<dbReference type="OrthoDB" id="427096at2759"/>
<dbReference type="InterPro" id="IPR055270">
    <property type="entry name" value="Glyco_tran_10_C"/>
</dbReference>
<comment type="pathway">
    <text evidence="2">Protein modification; protein glycosylation.</text>
</comment>
<dbReference type="AlphaFoldDB" id="A0A8J2RXA6"/>
<evidence type="ECO:0000256" key="11">
    <source>
        <dbReference type="ARBA" id="ARBA00023180"/>
    </source>
</evidence>
<evidence type="ECO:0000313" key="15">
    <source>
        <dbReference type="EMBL" id="CAH0108994.1"/>
    </source>
</evidence>
<evidence type="ECO:0000256" key="12">
    <source>
        <dbReference type="RuleBase" id="RU003832"/>
    </source>
</evidence>
<dbReference type="PANTHER" id="PTHR48438:SF1">
    <property type="entry name" value="ALPHA-(1,3)-FUCOSYLTRANSFERASE C-RELATED"/>
    <property type="match status" value="1"/>
</dbReference>
<dbReference type="SUPFAM" id="SSF53756">
    <property type="entry name" value="UDP-Glycosyltransferase/glycogen phosphorylase"/>
    <property type="match status" value="1"/>
</dbReference>
<evidence type="ECO:0000256" key="1">
    <source>
        <dbReference type="ARBA" id="ARBA00004447"/>
    </source>
</evidence>
<proteinExistence type="inferred from homology"/>
<feature type="transmembrane region" description="Helical" evidence="12">
    <location>
        <begin position="9"/>
        <end position="27"/>
    </location>
</feature>
<evidence type="ECO:0000256" key="5">
    <source>
        <dbReference type="ARBA" id="ARBA00022679"/>
    </source>
</evidence>
<dbReference type="EC" id="2.4.1.-" evidence="12"/>
<name>A0A8J2RXA6_9CRUS</name>
<evidence type="ECO:0000256" key="4">
    <source>
        <dbReference type="ARBA" id="ARBA00022676"/>
    </source>
</evidence>
<keyword evidence="7" id="KW-0735">Signal-anchor</keyword>